<reference evidence="1 2" key="1">
    <citation type="submission" date="2016-05" db="EMBL/GenBank/DDBJ databases">
        <title>Nuclear genome of Blastocystis sp. subtype 1 NandII.</title>
        <authorList>
            <person name="Gentekaki E."/>
            <person name="Curtis B."/>
            <person name="Stairs C."/>
            <person name="Eme L."/>
            <person name="Herman E."/>
            <person name="Klimes V."/>
            <person name="Arias M.C."/>
            <person name="Elias M."/>
            <person name="Hilliou F."/>
            <person name="Klute M."/>
            <person name="Malik S.-B."/>
            <person name="Pightling A."/>
            <person name="Rachubinski R."/>
            <person name="Salas D."/>
            <person name="Schlacht A."/>
            <person name="Suga H."/>
            <person name="Archibald J."/>
            <person name="Ball S.G."/>
            <person name="Clark G."/>
            <person name="Dacks J."/>
            <person name="Van Der Giezen M."/>
            <person name="Tsaousis A."/>
            <person name="Roger A."/>
        </authorList>
    </citation>
    <scope>NUCLEOTIDE SEQUENCE [LARGE SCALE GENOMIC DNA]</scope>
    <source>
        <strain evidence="2">ATCC 50177 / NandII</strain>
    </source>
</reference>
<name>A0A196SAX8_BLAHN</name>
<dbReference type="Proteomes" id="UP000078348">
    <property type="component" value="Unassembled WGS sequence"/>
</dbReference>
<proteinExistence type="predicted"/>
<dbReference type="AlphaFoldDB" id="A0A196SAX8"/>
<evidence type="ECO:0000313" key="2">
    <source>
        <dbReference type="Proteomes" id="UP000078348"/>
    </source>
</evidence>
<accession>A0A196SAX8</accession>
<comment type="caution">
    <text evidence="1">The sequence shown here is derived from an EMBL/GenBank/DDBJ whole genome shotgun (WGS) entry which is preliminary data.</text>
</comment>
<keyword evidence="2" id="KW-1185">Reference proteome</keyword>
<evidence type="ECO:0000313" key="1">
    <source>
        <dbReference type="EMBL" id="OAO14178.1"/>
    </source>
</evidence>
<gene>
    <name evidence="1" type="ORF">AV274_4101</name>
</gene>
<organism evidence="1 2">
    <name type="scientific">Blastocystis sp. subtype 1 (strain ATCC 50177 / NandII)</name>
    <dbReference type="NCBI Taxonomy" id="478820"/>
    <lineage>
        <taxon>Eukaryota</taxon>
        <taxon>Sar</taxon>
        <taxon>Stramenopiles</taxon>
        <taxon>Bigyra</taxon>
        <taxon>Opalozoa</taxon>
        <taxon>Opalinata</taxon>
        <taxon>Blastocystidae</taxon>
        <taxon>Blastocystis</taxon>
    </lineage>
</organism>
<sequence>MDKKLEQLIERFRYIQSCVTDKEAMVWESVRLSEDQIENAFSTQNQRTLHQIQDFLASLDNGLFEDEPVHQYNYVSQLLYEFGYYCSPPSVQSLRSSDVIEWKEGRENGNWRSSLHAPHLYQRFGSLKFLLLKTRSVPFELSAVTVISACCNAAIRILKCFLANVNHITPTESLFLGDILQSITFLLLKPIVDVLTEECYGVIQRGYSEIIDPL</sequence>
<dbReference type="EMBL" id="LXWW01000281">
    <property type="protein sequence ID" value="OAO14178.1"/>
    <property type="molecule type" value="Genomic_DNA"/>
</dbReference>
<protein>
    <submittedName>
        <fullName evidence="1">Uncharacterized protein</fullName>
    </submittedName>
</protein>